<gene>
    <name evidence="2" type="ORF">PMAYCL1PPCAC_16493</name>
</gene>
<name>A0AAN5CL01_9BILA</name>
<dbReference type="Proteomes" id="UP001328107">
    <property type="component" value="Unassembled WGS sequence"/>
</dbReference>
<feature type="non-terminal residue" evidence="2">
    <location>
        <position position="1"/>
    </location>
</feature>
<accession>A0AAN5CL01</accession>
<feature type="transmembrane region" description="Helical" evidence="1">
    <location>
        <begin position="6"/>
        <end position="24"/>
    </location>
</feature>
<dbReference type="EMBL" id="BTRK01000004">
    <property type="protein sequence ID" value="GMR46298.1"/>
    <property type="molecule type" value="Genomic_DNA"/>
</dbReference>
<keyword evidence="3" id="KW-1185">Reference proteome</keyword>
<keyword evidence="1" id="KW-1133">Transmembrane helix</keyword>
<organism evidence="2 3">
    <name type="scientific">Pristionchus mayeri</name>
    <dbReference type="NCBI Taxonomy" id="1317129"/>
    <lineage>
        <taxon>Eukaryota</taxon>
        <taxon>Metazoa</taxon>
        <taxon>Ecdysozoa</taxon>
        <taxon>Nematoda</taxon>
        <taxon>Chromadorea</taxon>
        <taxon>Rhabditida</taxon>
        <taxon>Rhabditina</taxon>
        <taxon>Diplogasteromorpha</taxon>
        <taxon>Diplogasteroidea</taxon>
        <taxon>Neodiplogasteridae</taxon>
        <taxon>Pristionchus</taxon>
    </lineage>
</organism>
<proteinExistence type="predicted"/>
<feature type="transmembrane region" description="Helical" evidence="1">
    <location>
        <begin position="45"/>
        <end position="71"/>
    </location>
</feature>
<feature type="non-terminal residue" evidence="2">
    <location>
        <position position="78"/>
    </location>
</feature>
<keyword evidence="1" id="KW-0812">Transmembrane</keyword>
<comment type="caution">
    <text evidence="2">The sequence shown here is derived from an EMBL/GenBank/DDBJ whole genome shotgun (WGS) entry which is preliminary data.</text>
</comment>
<evidence type="ECO:0008006" key="4">
    <source>
        <dbReference type="Google" id="ProtNLM"/>
    </source>
</evidence>
<evidence type="ECO:0000256" key="1">
    <source>
        <dbReference type="SAM" id="Phobius"/>
    </source>
</evidence>
<dbReference type="AlphaFoldDB" id="A0AAN5CL01"/>
<reference evidence="3" key="1">
    <citation type="submission" date="2022-10" db="EMBL/GenBank/DDBJ databases">
        <title>Genome assembly of Pristionchus species.</title>
        <authorList>
            <person name="Yoshida K."/>
            <person name="Sommer R.J."/>
        </authorList>
    </citation>
    <scope>NUCLEOTIDE SEQUENCE [LARGE SCALE GENOMIC DNA]</scope>
    <source>
        <strain evidence="3">RS5460</strain>
    </source>
</reference>
<protein>
    <recommendedName>
        <fullName evidence="4">G protein-coupled receptor</fullName>
    </recommendedName>
</protein>
<sequence length="78" mass="8789">ELGLLLISIAVIFSFYLFITYHALYNVGKNLNFRKSKGSKAQLSLLYSLTMQAGASAIFFIAPLLLLFIGLRLYPMIR</sequence>
<evidence type="ECO:0000313" key="2">
    <source>
        <dbReference type="EMBL" id="GMR46298.1"/>
    </source>
</evidence>
<evidence type="ECO:0000313" key="3">
    <source>
        <dbReference type="Proteomes" id="UP001328107"/>
    </source>
</evidence>
<keyword evidence="1" id="KW-0472">Membrane</keyword>